<sequence length="68" mass="8041">MMLFVRNCFLTLRSCKKMTMIGKFRKYKHYVYSTFNEDQSHDINKQLHCASFRNYACVVLAGPAREAK</sequence>
<accession>A0A0B7B4Q9</accession>
<evidence type="ECO:0000313" key="1">
    <source>
        <dbReference type="EMBL" id="CEK87993.1"/>
    </source>
</evidence>
<proteinExistence type="predicted"/>
<gene>
    <name evidence="1" type="primary">ORF162565</name>
</gene>
<protein>
    <submittedName>
        <fullName evidence="1">Uncharacterized protein</fullName>
    </submittedName>
</protein>
<dbReference type="EMBL" id="HACG01041128">
    <property type="protein sequence ID" value="CEK87993.1"/>
    <property type="molecule type" value="Transcribed_RNA"/>
</dbReference>
<name>A0A0B7B4Q9_9EUPU</name>
<feature type="non-terminal residue" evidence="1">
    <location>
        <position position="68"/>
    </location>
</feature>
<reference evidence="1" key="1">
    <citation type="submission" date="2014-12" db="EMBL/GenBank/DDBJ databases">
        <title>Insight into the proteome of Arion vulgaris.</title>
        <authorList>
            <person name="Aradska J."/>
            <person name="Bulat T."/>
            <person name="Smidak R."/>
            <person name="Sarate P."/>
            <person name="Gangsoo J."/>
            <person name="Sialana F."/>
            <person name="Bilban M."/>
            <person name="Lubec G."/>
        </authorList>
    </citation>
    <scope>NUCLEOTIDE SEQUENCE</scope>
    <source>
        <tissue evidence="1">Skin</tissue>
    </source>
</reference>
<dbReference type="AlphaFoldDB" id="A0A0B7B4Q9"/>
<organism evidence="1">
    <name type="scientific">Arion vulgaris</name>
    <dbReference type="NCBI Taxonomy" id="1028688"/>
    <lineage>
        <taxon>Eukaryota</taxon>
        <taxon>Metazoa</taxon>
        <taxon>Spiralia</taxon>
        <taxon>Lophotrochozoa</taxon>
        <taxon>Mollusca</taxon>
        <taxon>Gastropoda</taxon>
        <taxon>Heterobranchia</taxon>
        <taxon>Euthyneura</taxon>
        <taxon>Panpulmonata</taxon>
        <taxon>Eupulmonata</taxon>
        <taxon>Stylommatophora</taxon>
        <taxon>Helicina</taxon>
        <taxon>Arionoidea</taxon>
        <taxon>Arionidae</taxon>
        <taxon>Arion</taxon>
    </lineage>
</organism>